<feature type="region of interest" description="Disordered" evidence="1">
    <location>
        <begin position="36"/>
        <end position="84"/>
    </location>
</feature>
<dbReference type="EMBL" id="JACGWJ010000010">
    <property type="protein sequence ID" value="KAL0391765.1"/>
    <property type="molecule type" value="Genomic_DNA"/>
</dbReference>
<accession>A0AAW2SH27</accession>
<organism evidence="2">
    <name type="scientific">Sesamum radiatum</name>
    <name type="common">Black benniseed</name>
    <dbReference type="NCBI Taxonomy" id="300843"/>
    <lineage>
        <taxon>Eukaryota</taxon>
        <taxon>Viridiplantae</taxon>
        <taxon>Streptophyta</taxon>
        <taxon>Embryophyta</taxon>
        <taxon>Tracheophyta</taxon>
        <taxon>Spermatophyta</taxon>
        <taxon>Magnoliopsida</taxon>
        <taxon>eudicotyledons</taxon>
        <taxon>Gunneridae</taxon>
        <taxon>Pentapetalae</taxon>
        <taxon>asterids</taxon>
        <taxon>lamiids</taxon>
        <taxon>Lamiales</taxon>
        <taxon>Pedaliaceae</taxon>
        <taxon>Sesamum</taxon>
    </lineage>
</organism>
<reference evidence="2" key="2">
    <citation type="journal article" date="2024" name="Plant">
        <title>Genomic evolution and insights into agronomic trait innovations of Sesamum species.</title>
        <authorList>
            <person name="Miao H."/>
            <person name="Wang L."/>
            <person name="Qu L."/>
            <person name="Liu H."/>
            <person name="Sun Y."/>
            <person name="Le M."/>
            <person name="Wang Q."/>
            <person name="Wei S."/>
            <person name="Zheng Y."/>
            <person name="Lin W."/>
            <person name="Duan Y."/>
            <person name="Cao H."/>
            <person name="Xiong S."/>
            <person name="Wang X."/>
            <person name="Wei L."/>
            <person name="Li C."/>
            <person name="Ma Q."/>
            <person name="Ju M."/>
            <person name="Zhao R."/>
            <person name="Li G."/>
            <person name="Mu C."/>
            <person name="Tian Q."/>
            <person name="Mei H."/>
            <person name="Zhang T."/>
            <person name="Gao T."/>
            <person name="Zhang H."/>
        </authorList>
    </citation>
    <scope>NUCLEOTIDE SEQUENCE</scope>
    <source>
        <strain evidence="2">G02</strain>
    </source>
</reference>
<protein>
    <submittedName>
        <fullName evidence="2">Uncharacterized protein</fullName>
    </submittedName>
</protein>
<evidence type="ECO:0000256" key="1">
    <source>
        <dbReference type="SAM" id="MobiDB-lite"/>
    </source>
</evidence>
<reference evidence="2" key="1">
    <citation type="submission" date="2020-06" db="EMBL/GenBank/DDBJ databases">
        <authorList>
            <person name="Li T."/>
            <person name="Hu X."/>
            <person name="Zhang T."/>
            <person name="Song X."/>
            <person name="Zhang H."/>
            <person name="Dai N."/>
            <person name="Sheng W."/>
            <person name="Hou X."/>
            <person name="Wei L."/>
        </authorList>
    </citation>
    <scope>NUCLEOTIDE SEQUENCE</scope>
    <source>
        <strain evidence="2">G02</strain>
        <tissue evidence="2">Leaf</tissue>
    </source>
</reference>
<gene>
    <name evidence="2" type="ORF">Sradi_2399300</name>
</gene>
<feature type="compositionally biased region" description="Basic residues" evidence="1">
    <location>
        <begin position="70"/>
        <end position="79"/>
    </location>
</feature>
<proteinExistence type="predicted"/>
<comment type="caution">
    <text evidence="2">The sequence shown here is derived from an EMBL/GenBank/DDBJ whole genome shotgun (WGS) entry which is preliminary data.</text>
</comment>
<evidence type="ECO:0000313" key="2">
    <source>
        <dbReference type="EMBL" id="KAL0391765.1"/>
    </source>
</evidence>
<dbReference type="AlphaFoldDB" id="A0AAW2SH27"/>
<feature type="region of interest" description="Disordered" evidence="1">
    <location>
        <begin position="1"/>
        <end position="22"/>
    </location>
</feature>
<sequence length="182" mass="19024">MVDPGTPFTTAKGCAGAEMNPSPGLVAAIESDSQAGDKLIPFNNRRKFPKSSKATGRHAGQCGVLDLPRKKDKSFRKKGDKNNLVGKHQIAEKGDGCGARALGGVESHLTAGNETLSDLVETGDLSNGSSGPAINFQLPSVGRGINMFHQGMHGCFVTTAKNGGGYPPHLQIKLKKQTVDGN</sequence>
<name>A0AAW2SH27_SESRA</name>